<dbReference type="Proteomes" id="UP000287651">
    <property type="component" value="Unassembled WGS sequence"/>
</dbReference>
<accession>A0A427B598</accession>
<gene>
    <name evidence="2" type="ORF">B296_00004919</name>
</gene>
<feature type="coiled-coil region" evidence="1">
    <location>
        <begin position="27"/>
        <end position="89"/>
    </location>
</feature>
<keyword evidence="1" id="KW-0175">Coiled coil</keyword>
<dbReference type="AlphaFoldDB" id="A0A427B598"/>
<evidence type="ECO:0000313" key="2">
    <source>
        <dbReference type="EMBL" id="RRT83655.1"/>
    </source>
</evidence>
<reference evidence="2 3" key="1">
    <citation type="journal article" date="2014" name="Agronomy (Basel)">
        <title>A Draft Genome Sequence for Ensete ventricosum, the Drought-Tolerant Tree Against Hunger.</title>
        <authorList>
            <person name="Harrison J."/>
            <person name="Moore K.A."/>
            <person name="Paszkiewicz K."/>
            <person name="Jones T."/>
            <person name="Grant M."/>
            <person name="Ambacheew D."/>
            <person name="Muzemil S."/>
            <person name="Studholme D.J."/>
        </authorList>
    </citation>
    <scope>NUCLEOTIDE SEQUENCE [LARGE SCALE GENOMIC DNA]</scope>
</reference>
<evidence type="ECO:0000256" key="1">
    <source>
        <dbReference type="SAM" id="Coils"/>
    </source>
</evidence>
<proteinExistence type="predicted"/>
<organism evidence="2 3">
    <name type="scientific">Ensete ventricosum</name>
    <name type="common">Abyssinian banana</name>
    <name type="synonym">Musa ensete</name>
    <dbReference type="NCBI Taxonomy" id="4639"/>
    <lineage>
        <taxon>Eukaryota</taxon>
        <taxon>Viridiplantae</taxon>
        <taxon>Streptophyta</taxon>
        <taxon>Embryophyta</taxon>
        <taxon>Tracheophyta</taxon>
        <taxon>Spermatophyta</taxon>
        <taxon>Magnoliopsida</taxon>
        <taxon>Liliopsida</taxon>
        <taxon>Zingiberales</taxon>
        <taxon>Musaceae</taxon>
        <taxon>Ensete</taxon>
    </lineage>
</organism>
<sequence length="170" mass="19316">MLALRAANKELKLGANQELVAAVERWVKELEEDVKKLWAKLESLKNQRKGLKQKVGILCSSLDGAWDDRSRLEEDVLSLTEAATLLEAEIKAEEPKAVDAYKASRGFESGLEKMGWVSYEFGYWVVLERLQVKHPKIEIKQDPFAECPKDANVGMDLNQPFNEVTLRRIS</sequence>
<evidence type="ECO:0000313" key="3">
    <source>
        <dbReference type="Proteomes" id="UP000287651"/>
    </source>
</evidence>
<comment type="caution">
    <text evidence="2">The sequence shown here is derived from an EMBL/GenBank/DDBJ whole genome shotgun (WGS) entry which is preliminary data.</text>
</comment>
<dbReference type="EMBL" id="AMZH03000456">
    <property type="protein sequence ID" value="RRT83655.1"/>
    <property type="molecule type" value="Genomic_DNA"/>
</dbReference>
<protein>
    <submittedName>
        <fullName evidence="2">Uncharacterized protein</fullName>
    </submittedName>
</protein>
<name>A0A427B598_ENSVE</name>